<dbReference type="GO" id="GO:0008203">
    <property type="term" value="P:cholesterol metabolic process"/>
    <property type="evidence" value="ECO:0007669"/>
    <property type="project" value="InterPro"/>
</dbReference>
<dbReference type="GO" id="GO:0016042">
    <property type="term" value="P:lipid catabolic process"/>
    <property type="evidence" value="ECO:0007669"/>
    <property type="project" value="InterPro"/>
</dbReference>
<dbReference type="Proteomes" id="UP000784294">
    <property type="component" value="Unassembled WGS sequence"/>
</dbReference>
<organism evidence="2 3">
    <name type="scientific">Protopolystoma xenopodis</name>
    <dbReference type="NCBI Taxonomy" id="117903"/>
    <lineage>
        <taxon>Eukaryota</taxon>
        <taxon>Metazoa</taxon>
        <taxon>Spiralia</taxon>
        <taxon>Lophotrochozoa</taxon>
        <taxon>Platyhelminthes</taxon>
        <taxon>Monogenea</taxon>
        <taxon>Polyopisthocotylea</taxon>
        <taxon>Polystomatidea</taxon>
        <taxon>Polystomatidae</taxon>
        <taxon>Protopolystoma</taxon>
    </lineage>
</organism>
<accession>A0A448WHE7</accession>
<evidence type="ECO:0000259" key="1">
    <source>
        <dbReference type="Pfam" id="PF06350"/>
    </source>
</evidence>
<dbReference type="AlphaFoldDB" id="A0A448WHE7"/>
<sequence>MRNIPIFSASPGCLFPRSELVGLPHSSKSHNHRPYPHVASSYIKTTDSNHSGLLQSSYSSTSSTIGEDNALDELIFLLSQADQIRQDLFYGRCLGFYLAPGAQKLFRIITSIMAGYADSFKVRTSFILILALFEQGILSNRTQCFWITNFWLSGICSLLIYLH</sequence>
<gene>
    <name evidence="2" type="ORF">PXEA_LOCUS5307</name>
</gene>
<feature type="domain" description="Hormone-sensitive lipase N-terminal" evidence="1">
    <location>
        <begin position="77"/>
        <end position="128"/>
    </location>
</feature>
<protein>
    <recommendedName>
        <fullName evidence="1">Hormone-sensitive lipase N-terminal domain-containing protein</fullName>
    </recommendedName>
</protein>
<reference evidence="2" key="1">
    <citation type="submission" date="2018-11" db="EMBL/GenBank/DDBJ databases">
        <authorList>
            <consortium name="Pathogen Informatics"/>
        </authorList>
    </citation>
    <scope>NUCLEOTIDE SEQUENCE</scope>
</reference>
<keyword evidence="3" id="KW-1185">Reference proteome</keyword>
<evidence type="ECO:0000313" key="3">
    <source>
        <dbReference type="Proteomes" id="UP000784294"/>
    </source>
</evidence>
<proteinExistence type="predicted"/>
<dbReference type="GO" id="GO:0016298">
    <property type="term" value="F:lipase activity"/>
    <property type="evidence" value="ECO:0007669"/>
    <property type="project" value="InterPro"/>
</dbReference>
<comment type="caution">
    <text evidence="2">The sequence shown here is derived from an EMBL/GenBank/DDBJ whole genome shotgun (WGS) entry which is preliminary data.</text>
</comment>
<dbReference type="InterPro" id="IPR010468">
    <property type="entry name" value="HSL_N"/>
</dbReference>
<evidence type="ECO:0000313" key="2">
    <source>
        <dbReference type="EMBL" id="VEL11867.1"/>
    </source>
</evidence>
<dbReference type="EMBL" id="CAAALY010013099">
    <property type="protein sequence ID" value="VEL11867.1"/>
    <property type="molecule type" value="Genomic_DNA"/>
</dbReference>
<name>A0A448WHE7_9PLAT</name>
<dbReference type="Pfam" id="PF06350">
    <property type="entry name" value="HSL_N"/>
    <property type="match status" value="1"/>
</dbReference>